<evidence type="ECO:0000313" key="3">
    <source>
        <dbReference type="EMBL" id="TYC50819.1"/>
    </source>
</evidence>
<accession>A0A6C2CBE5</accession>
<dbReference type="PANTHER" id="PTHR10513:SF35">
    <property type="entry name" value="DEOXYADENOSINE KINASE"/>
    <property type="match status" value="1"/>
</dbReference>
<dbReference type="GO" id="GO:0005737">
    <property type="term" value="C:cytoplasm"/>
    <property type="evidence" value="ECO:0007669"/>
    <property type="project" value="TreeGrafter"/>
</dbReference>
<evidence type="ECO:0000313" key="4">
    <source>
        <dbReference type="Proteomes" id="UP000371977"/>
    </source>
</evidence>
<dbReference type="Proteomes" id="UP000371977">
    <property type="component" value="Unassembled WGS sequence"/>
</dbReference>
<comment type="similarity">
    <text evidence="1">Belongs to the DCK/DGK family.</text>
</comment>
<dbReference type="AlphaFoldDB" id="A0A6C2CBE5"/>
<gene>
    <name evidence="3" type="ORF">ESZ50_00965</name>
</gene>
<keyword evidence="4" id="KW-1185">Reference proteome</keyword>
<dbReference type="OrthoDB" id="9776634at2"/>
<organism evidence="3 4">
    <name type="scientific">Weissella muntiaci</name>
    <dbReference type="NCBI Taxonomy" id="2508881"/>
    <lineage>
        <taxon>Bacteria</taxon>
        <taxon>Bacillati</taxon>
        <taxon>Bacillota</taxon>
        <taxon>Bacilli</taxon>
        <taxon>Lactobacillales</taxon>
        <taxon>Lactobacillaceae</taxon>
        <taxon>Weissella</taxon>
    </lineage>
</organism>
<dbReference type="InterPro" id="IPR027417">
    <property type="entry name" value="P-loop_NTPase"/>
</dbReference>
<dbReference type="GO" id="GO:0019136">
    <property type="term" value="F:deoxynucleoside kinase activity"/>
    <property type="evidence" value="ECO:0007669"/>
    <property type="project" value="TreeGrafter"/>
</dbReference>
<dbReference type="EMBL" id="SDGZ01000004">
    <property type="protein sequence ID" value="TYC50819.1"/>
    <property type="molecule type" value="Genomic_DNA"/>
</dbReference>
<dbReference type="Gene3D" id="3.40.50.300">
    <property type="entry name" value="P-loop containing nucleotide triphosphate hydrolases"/>
    <property type="match status" value="1"/>
</dbReference>
<dbReference type="Pfam" id="PF01712">
    <property type="entry name" value="dNK"/>
    <property type="match status" value="1"/>
</dbReference>
<protein>
    <recommendedName>
        <fullName evidence="2">Deoxynucleoside kinase domain-containing protein</fullName>
    </recommendedName>
</protein>
<reference evidence="3 4" key="1">
    <citation type="submission" date="2019-01" db="EMBL/GenBank/DDBJ databases">
        <title>Weissella sp. nov., a novel lactic acid bacterium isolated from animal feces.</title>
        <authorList>
            <person name="Wang L.-T."/>
        </authorList>
    </citation>
    <scope>NUCLEOTIDE SEQUENCE [LARGE SCALE GENOMIC DNA]</scope>
    <source>
        <strain evidence="3 4">8H-2</strain>
    </source>
</reference>
<dbReference type="SUPFAM" id="SSF52540">
    <property type="entry name" value="P-loop containing nucleoside triphosphate hydrolases"/>
    <property type="match status" value="1"/>
</dbReference>
<name>A0A6C2CBE5_9LACO</name>
<dbReference type="InterPro" id="IPR050566">
    <property type="entry name" value="Deoxyribonucleoside_kinase"/>
</dbReference>
<dbReference type="InterPro" id="IPR031314">
    <property type="entry name" value="DNK_dom"/>
</dbReference>
<dbReference type="PANTHER" id="PTHR10513">
    <property type="entry name" value="DEOXYNUCLEOSIDE KINASE"/>
    <property type="match status" value="1"/>
</dbReference>
<sequence length="270" mass="31578">MYFPNQPIFSFVFSTSYMLKLFSYHCFSVRFTDYFCNRSAFLNIVSLEDLMAILLAAPIGAGKTTVSDYLGSILGSPVVHESVGDNPILPLYYQDQKKYGLLLQMYFLQRRTKDLISAYAIESNTAKHVISDRSIYEDASIFARQLFDNHLLEKEEYDVYLENANVNIQLLDLLSSQDQTKQDLLIFLDPPFERTLAQIKARGRDFEQFDGNPELKQYYRDIYDRYQEWFAEYQRTPKIKLVDFSVDTHEDRVKLYNDISQMAHFVGVDI</sequence>
<evidence type="ECO:0000259" key="2">
    <source>
        <dbReference type="Pfam" id="PF01712"/>
    </source>
</evidence>
<evidence type="ECO:0000256" key="1">
    <source>
        <dbReference type="ARBA" id="ARBA00007420"/>
    </source>
</evidence>
<proteinExistence type="inferred from homology"/>
<feature type="domain" description="Deoxynucleoside kinase" evidence="2">
    <location>
        <begin position="58"/>
        <end position="259"/>
    </location>
</feature>
<comment type="caution">
    <text evidence="3">The sequence shown here is derived from an EMBL/GenBank/DDBJ whole genome shotgun (WGS) entry which is preliminary data.</text>
</comment>